<evidence type="ECO:0000313" key="1">
    <source>
        <dbReference type="EMBL" id="CBI04759.1"/>
    </source>
</evidence>
<reference evidence="1" key="1">
    <citation type="submission" date="2009-10" db="EMBL/GenBank/DDBJ databases">
        <title>Diversity of trophic interactions inside an arsenic-rich microbial ecosystem.</title>
        <authorList>
            <person name="Bertin P.N."/>
            <person name="Heinrich-Salmeron A."/>
            <person name="Pelletier E."/>
            <person name="Goulhen-Chollet F."/>
            <person name="Arsene-Ploetze F."/>
            <person name="Gallien S."/>
            <person name="Calteau A."/>
            <person name="Vallenet D."/>
            <person name="Casiot C."/>
            <person name="Chane-Woon-Ming B."/>
            <person name="Giloteaux L."/>
            <person name="Barakat M."/>
            <person name="Bonnefoy V."/>
            <person name="Bruneel O."/>
            <person name="Chandler M."/>
            <person name="Cleiss J."/>
            <person name="Duran R."/>
            <person name="Elbaz-Poulichet F."/>
            <person name="Fonknechten N."/>
            <person name="Lauga B."/>
            <person name="Mornico D."/>
            <person name="Ortet P."/>
            <person name="Schaeffer C."/>
            <person name="Siguier P."/>
            <person name="Alexander Thil Smith A."/>
            <person name="Van Dorsselaer A."/>
            <person name="Weissenbach J."/>
            <person name="Medigue C."/>
            <person name="Le Paslier D."/>
        </authorList>
    </citation>
    <scope>NUCLEOTIDE SEQUENCE</scope>
</reference>
<dbReference type="AlphaFoldDB" id="E6QC33"/>
<name>E6QC33_9ZZZZ</name>
<sequence>MALMAALLAGYGMASSPRIFWLQTILFAAPLSAGWPSCCSSPRPCNCPSRMVRACLAGW</sequence>
<protein>
    <submittedName>
        <fullName evidence="1">Uncharacterized protein</fullName>
    </submittedName>
</protein>
<gene>
    <name evidence="1" type="ORF">CARN5_1802</name>
</gene>
<dbReference type="EMBL" id="CABP01000082">
    <property type="protein sequence ID" value="CBI04759.1"/>
    <property type="molecule type" value="Genomic_DNA"/>
</dbReference>
<accession>E6QC33</accession>
<organism evidence="1">
    <name type="scientific">mine drainage metagenome</name>
    <dbReference type="NCBI Taxonomy" id="410659"/>
    <lineage>
        <taxon>unclassified sequences</taxon>
        <taxon>metagenomes</taxon>
        <taxon>ecological metagenomes</taxon>
    </lineage>
</organism>
<comment type="caution">
    <text evidence="1">The sequence shown here is derived from an EMBL/GenBank/DDBJ whole genome shotgun (WGS) entry which is preliminary data.</text>
</comment>
<proteinExistence type="predicted"/>